<dbReference type="RefSeq" id="WP_018347028.1">
    <property type="nucleotide sequence ID" value="NZ_UGGZ01000001.1"/>
</dbReference>
<evidence type="ECO:0000259" key="15">
    <source>
        <dbReference type="Pfam" id="PF05658"/>
    </source>
</evidence>
<dbReference type="SUPFAM" id="SSF54523">
    <property type="entry name" value="Pili subunits"/>
    <property type="match status" value="1"/>
</dbReference>
<dbReference type="InterPro" id="IPR045584">
    <property type="entry name" value="Pilin-like"/>
</dbReference>
<feature type="domain" description="Trimeric autotransporter adhesin YadA-like stalk" evidence="16">
    <location>
        <begin position="659"/>
        <end position="696"/>
    </location>
</feature>
<keyword evidence="9 13" id="KW-0472">Membrane</keyword>
<dbReference type="Pfam" id="PF05662">
    <property type="entry name" value="YadA_stalk"/>
    <property type="match status" value="4"/>
</dbReference>
<dbReference type="Gene3D" id="6.10.250.2040">
    <property type="match status" value="1"/>
</dbReference>
<feature type="domain" description="Trimeric autotransporter adhesin YadA-like head" evidence="15">
    <location>
        <begin position="441"/>
        <end position="464"/>
    </location>
</feature>
<feature type="domain" description="Trimeric autotransporter adhesin YadA-like head" evidence="15">
    <location>
        <begin position="860"/>
        <end position="883"/>
    </location>
</feature>
<reference evidence="17 18" key="1">
    <citation type="submission" date="2018-06" db="EMBL/GenBank/DDBJ databases">
        <authorList>
            <consortium name="Pathogen Informatics"/>
            <person name="Doyle S."/>
        </authorList>
    </citation>
    <scope>NUCLEOTIDE SEQUENCE [LARGE SCALE GENOMIC DNA]</scope>
    <source>
        <strain evidence="17 18">NCTC11413</strain>
    </source>
</reference>
<keyword evidence="6 13" id="KW-0812">Transmembrane</keyword>
<dbReference type="Proteomes" id="UP000254232">
    <property type="component" value="Unassembled WGS sequence"/>
</dbReference>
<evidence type="ECO:0000313" key="18">
    <source>
        <dbReference type="Proteomes" id="UP000254232"/>
    </source>
</evidence>
<dbReference type="Pfam" id="PF05658">
    <property type="entry name" value="YadA_head"/>
    <property type="match status" value="6"/>
</dbReference>
<comment type="subcellular location">
    <subcellularLocation>
        <location evidence="2">Cell outer membrane</location>
    </subcellularLocation>
    <subcellularLocation>
        <location evidence="1">Cell surface</location>
    </subcellularLocation>
</comment>
<comment type="similarity">
    <text evidence="3">Belongs to the autotransporter-2 (AT-2) (TC 1.B.40) family.</text>
</comment>
<dbReference type="Gene3D" id="2.150.10.10">
    <property type="entry name" value="Serralysin-like metalloprotease, C-terminal"/>
    <property type="match status" value="6"/>
</dbReference>
<dbReference type="GO" id="GO:0009279">
    <property type="term" value="C:cell outer membrane"/>
    <property type="evidence" value="ECO:0007669"/>
    <property type="project" value="UniProtKB-SubCell"/>
</dbReference>
<feature type="region of interest" description="Disordered" evidence="12">
    <location>
        <begin position="1917"/>
        <end position="1937"/>
    </location>
</feature>
<dbReference type="Gene3D" id="1.20.5.170">
    <property type="match status" value="1"/>
</dbReference>
<evidence type="ECO:0000256" key="13">
    <source>
        <dbReference type="SAM" id="Phobius"/>
    </source>
</evidence>
<evidence type="ECO:0000256" key="1">
    <source>
        <dbReference type="ARBA" id="ARBA00004241"/>
    </source>
</evidence>
<feature type="domain" description="Trimeric autotransporter adhesin YadA-like head" evidence="15">
    <location>
        <begin position="837"/>
        <end position="856"/>
    </location>
</feature>
<feature type="domain" description="Trimeric autotransporter adhesin YadA-like head" evidence="15">
    <location>
        <begin position="593"/>
        <end position="616"/>
    </location>
</feature>
<feature type="domain" description="Trimeric autotransporter adhesin YadA-like stalk" evidence="16">
    <location>
        <begin position="1045"/>
        <end position="1089"/>
    </location>
</feature>
<evidence type="ECO:0000256" key="9">
    <source>
        <dbReference type="ARBA" id="ARBA00023136"/>
    </source>
</evidence>
<evidence type="ECO:0000256" key="11">
    <source>
        <dbReference type="SAM" id="Coils"/>
    </source>
</evidence>
<evidence type="ECO:0000256" key="8">
    <source>
        <dbReference type="ARBA" id="ARBA00022927"/>
    </source>
</evidence>
<evidence type="ECO:0000256" key="6">
    <source>
        <dbReference type="ARBA" id="ARBA00022692"/>
    </source>
</evidence>
<feature type="transmembrane region" description="Helical" evidence="13">
    <location>
        <begin position="46"/>
        <end position="65"/>
    </location>
</feature>
<dbReference type="CDD" id="cd12820">
    <property type="entry name" value="LbR_YadA-like"/>
    <property type="match status" value="2"/>
</dbReference>
<proteinExistence type="inferred from homology"/>
<feature type="region of interest" description="Disordered" evidence="12">
    <location>
        <begin position="2198"/>
        <end position="2217"/>
    </location>
</feature>
<accession>A0A377H8C2</accession>
<dbReference type="GO" id="GO:0015031">
    <property type="term" value="P:protein transport"/>
    <property type="evidence" value="ECO:0007669"/>
    <property type="project" value="UniProtKB-KW"/>
</dbReference>
<dbReference type="InterPro" id="IPR008635">
    <property type="entry name" value="Coiled_stalk_dom"/>
</dbReference>
<name>A0A377H8C2_9PAST</name>
<feature type="domain" description="Trimeric autotransporter adhesin YadA-like stalk" evidence="16">
    <location>
        <begin position="2130"/>
        <end position="2152"/>
    </location>
</feature>
<dbReference type="Gene3D" id="3.30.1300.30">
    <property type="entry name" value="GSPII I/J protein-like"/>
    <property type="match status" value="1"/>
</dbReference>
<keyword evidence="13" id="KW-1133">Transmembrane helix</keyword>
<dbReference type="SUPFAM" id="SSF101967">
    <property type="entry name" value="Adhesin YadA, collagen-binding domain"/>
    <property type="match status" value="4"/>
</dbReference>
<evidence type="ECO:0000256" key="10">
    <source>
        <dbReference type="ARBA" id="ARBA00023237"/>
    </source>
</evidence>
<evidence type="ECO:0000256" key="12">
    <source>
        <dbReference type="SAM" id="MobiDB-lite"/>
    </source>
</evidence>
<sequence length="3068" mass="316754">MNKIYKTKYSVAKKEIVVVSELTASHGKETSSVDQNNKKLNFSAKLSVIFSAILAELLFPSFVSAETLIMKNGSIYAQKNSDYDDFNTRQFVALNPAGNLDKSNPGPVGLYSVVIGNDATGGSKDNDRTTVIGYKSKAIAGEATVVGATSGAGSQAVAVGANVYAQGYSSIAIGSDDPIDWNIDGVEGKYGVKFPKETLINIYQDLWTGADNKKFFANQTEFLSSYWSGDLSSNKNEKAIWSPTYARKLGAIAIGTRTIAGGEVSTSIGTLSFALADRSTAMGIKAYVDTAATGGTAIGENSRIFAPNSVAIGNKTEATSQGAMAYGYQAYAVGKNSIAIGSQVAASGAFYTANTTSLLPAYANLSNAATQKNGDDVTVNLDAYTKFDTDTNSLYTSGVPLWRDGDVYLTIGSEQIQKTKIADNGNSSNSIVIGGRSYAVKKNSLAIGYSTLADSDNSFAIGSYTYVKASSNNSIAVGVGSYVSGADSFLAGTQSRTESQRTVVLGPFSTIGTNSERAMTFGYYSSVGNNSSKSIAFGASSHITNGVTDSMAFGTNSFIDASQRLAANGSIITGALALGKGAIVRKGDKTKETGNNAMALGKGALAMLENSVALGVDSRTDYKYEDLMLDPWVAKGATSVPTSGNTGVISVGSTGAERRIVNVASGRLDTDAVNVAQLKTIDEKFDIAIKSLNNGGGVKYLSIEHINSAGEAGAINAKIKLGENYAKYVNLKKTLKNIEARKKLNNDSFNEESVKKLEDTLKQLQDESVSAGVEGGYAKIASSLEAITIVENGGNYQEVLDKIAAAAETDSKRSVNNLTPEEIAKLKQNNNYLNDGASGIDSIAFGFGAKTSGEDSGNKGKHAIAIGYEAEANGENAIAIGNLAKALANNALSIGNGNKVSGANSGALGDPNYVSGTGTYVVGNDNGTSTTSIAATNSGFFGNSNKTTIAAQNARVIGNLNTISANNVMVFGNEITANVENSVYLGNNTSVSSFSGDSTAGVTSYNKYSGSSSDITTLFSGYVFAGAGSSTNGAVSVGSIGKERRIQNVAAGLISAKSTDAINGSQLYATNDLLGKLATTKIKFTGNTNSTTETQLYSPDTPLNFDIKGDENDLTSKASGKAISFSLLKETSIEDKKDSLKTATTKAIYDAIVGAKTTVTQTPNSPYLTVTPTVGTGLTANAYSVAFDYDALKRDLTGELPFAKSDASNLSSDNITAWKNTLGLNNLSPNIGYRAGESTERKTVQASTGLTFVSKDENKLKITAKDEGIIEFSPQDYAYTKGEVDQKLNDLTSTLNIAGDGTSQGSVKLKSEVLGVKGTDKQIITKAEGQNITVSLAKEVTDKITKIDDKLDKSDLTNEKISGTLTKGNVVDSNTVSVTGTGANRLLGDGNLSFDVKDGSITSAKLADKAVTSGKIADGAVTADKLYDIKLKYKANNEETPKEISLKNGSLKFTDGNNTTASVENDGVVKYSVKTTTLNHDTATGAVSVDDSSKTYFATAGNVAEMFKKTSESLANKGLDFTGSLSSNGLKIHRNLGDEVKIIGAKDTNEGLGQITDYSAKNLATLVDATSGTIQIAIKKTPEFEGILLKGQDGTNGKDGFIGVDKDGNVIVKNGIDGKNGADTTGSKVVTEDSLNATAKLAYKANNQGYNGQENPSVSLTQGLNFTNGSNTTAEIAADGVVKYNVNTATLENNSTTGEVSVKNSDSGTNFATAKNVADTINAALGKVSNLNLVADNTDATGKVELPTQSLSIKGTKDFITTKVTDNSNDITIDLDQKVKDQLASISSTAGNAATKSLNNIDEAGKNVITSLITATGNNDISVQTTGGTNGTEKNFSISLNKADTVATNETKAVTSEAVYKAITGAKTTVTADKTNVANSDYLTVGGAKSNDLEGNTFTVGLTQKATDALKAIETALKPSDGPDSKPSGLANTDLSNISDQGKNAVKDLAIEAIDVKAKENSGLSVEIDETTDHKKTFTIDLAKATLSKKEDGTVGVDKAGNTFATAENVASTINDISSELTNKGLTFKGDSGADIAKKLGDTVTVKGGVTNTNNLTENNIGVIADKDQNLVIQLAKKLSGLTSVATETLTASTSVTTPKVIFGTGDNAPTLTGVVGEDGTKAIDFAGAKITKVGKGTENDDAVNVGQLKELGITPDKAVVSYDNLDKTSITLGQKGADGENSAPVAINNVASGLGLDGKDADGNGSTSDPKAISPEKAKDAVAKLLETKGEALNKATNVGDLQAVAQAGLDFVGNDEKVVHRPLGTKLSIAGEGVDKNASQTFSSASGNINVVNNIDNTLTIQLAKALTNISSIGGSEGQGKISFDKGAVNFNDNVIAGIKSAVSEPTEGKDYLDALANADDSSAVNVSDLKNATEALGNKLTDAGLSFAGDSGNNVTRKLSETLSIKGGVTDASKLTDDNIGVVADGSSSLNVKLSSELKGMTSFETAANADGTSTKLDANGIKVTGQDGKSAEYGLDGSTIANKEGSATYGANDVTFKDANNKELIKLDAANNAIVVNGKDGKDGITINGETKTITGLDQRTINGEDYGKGDNRGNAATEGAVKDLADAIGVGSTNKLPVDGATGAGGKDGLNGTSILDKVQALRDGTAGNAVYTTESGERLIKLEQDGKPVYYKESDVEKAADGSSVAKEGAKDVPTDKIVISTVNPDGSTTKATKLANVASSIGGEVKSGSNSFIDNLNKVGATGDGSVNPNTAVTAQDLKNLADTGFKLQTNDNKVDTVKAGNTVQVKDGINTKVSKVEEKAGVFSYSINVNGVPMTYVNKEGKALAKVGDRFFLLKDNGELDLEGSTPENTKIAGVALVDPQGGSEAQTLDNIKNGELKADSKQAVNGGQIANILGTDAEGKAITTNIGGTGKDNIDSAIKAVKTASVSEVTAGDNVEINTVESDSGKKVSISTSMNPNFDTVGLGAIRDQDGKLQPRISLGVTKDGALAVAGADGKSPVRITNVADPVQDSDAVNKRYVDMHNRKLRGGIAGAIATASLPQAYTSGKSLFAVSGGTYGGQSAVALGVSRISDNGKMIIKLVGSTNTQGSVSGGVGVGFEW</sequence>
<feature type="domain" description="Trimeric autotransporter adhesin YadA-like head" evidence="15">
    <location>
        <begin position="262"/>
        <end position="283"/>
    </location>
</feature>
<protein>
    <submittedName>
        <fullName evidence="17">YadA-like C-terminal region</fullName>
    </submittedName>
</protein>
<keyword evidence="8" id="KW-0653">Protein transport</keyword>
<keyword evidence="4" id="KW-0813">Transport</keyword>
<keyword evidence="5" id="KW-1134">Transmembrane beta strand</keyword>
<gene>
    <name evidence="17" type="ORF">NCTC11413_01509</name>
</gene>
<keyword evidence="11" id="KW-0175">Coiled coil</keyword>
<feature type="domain" description="Trimeric autotransporter adhesin YadA-like head" evidence="15">
    <location>
        <begin position="318"/>
        <end position="342"/>
    </location>
</feature>
<dbReference type="EMBL" id="UGGZ01000001">
    <property type="protein sequence ID" value="STO38380.1"/>
    <property type="molecule type" value="Genomic_DNA"/>
</dbReference>
<evidence type="ECO:0000313" key="17">
    <source>
        <dbReference type="EMBL" id="STO38380.1"/>
    </source>
</evidence>
<evidence type="ECO:0000259" key="16">
    <source>
        <dbReference type="Pfam" id="PF05662"/>
    </source>
</evidence>
<dbReference type="InterPro" id="IPR011049">
    <property type="entry name" value="Serralysin-like_metalloprot_C"/>
</dbReference>
<evidence type="ECO:0000259" key="14">
    <source>
        <dbReference type="Pfam" id="PF03895"/>
    </source>
</evidence>
<organism evidence="17 18">
    <name type="scientific">Gallibacterium anatis</name>
    <dbReference type="NCBI Taxonomy" id="750"/>
    <lineage>
        <taxon>Bacteria</taxon>
        <taxon>Pseudomonadati</taxon>
        <taxon>Pseudomonadota</taxon>
        <taxon>Gammaproteobacteria</taxon>
        <taxon>Pasteurellales</taxon>
        <taxon>Pasteurellaceae</taxon>
        <taxon>Gallibacterium</taxon>
    </lineage>
</organism>
<feature type="domain" description="Trimeric autotransporter adhesin YadA-like stalk" evidence="16">
    <location>
        <begin position="2968"/>
        <end position="2983"/>
    </location>
</feature>
<dbReference type="Pfam" id="PF03895">
    <property type="entry name" value="YadA_anchor"/>
    <property type="match status" value="1"/>
</dbReference>
<keyword evidence="7" id="KW-0732">Signal</keyword>
<dbReference type="InterPro" id="IPR005594">
    <property type="entry name" value="YadA_C"/>
</dbReference>
<dbReference type="GeneID" id="77263929"/>
<evidence type="ECO:0000256" key="4">
    <source>
        <dbReference type="ARBA" id="ARBA00022448"/>
    </source>
</evidence>
<evidence type="ECO:0000256" key="3">
    <source>
        <dbReference type="ARBA" id="ARBA00005848"/>
    </source>
</evidence>
<feature type="domain" description="Trimeric autotransporter adhesin YadA-like C-terminal membrane anchor" evidence="14">
    <location>
        <begin position="3008"/>
        <end position="3068"/>
    </location>
</feature>
<dbReference type="GO" id="GO:0009986">
    <property type="term" value="C:cell surface"/>
    <property type="evidence" value="ECO:0007669"/>
    <property type="project" value="UniProtKB-SubCell"/>
</dbReference>
<evidence type="ECO:0000256" key="2">
    <source>
        <dbReference type="ARBA" id="ARBA00004442"/>
    </source>
</evidence>
<dbReference type="InterPro" id="IPR008640">
    <property type="entry name" value="Adhesin_Head_dom"/>
</dbReference>
<feature type="coiled-coil region" evidence="11">
    <location>
        <begin position="747"/>
        <end position="774"/>
    </location>
</feature>
<evidence type="ECO:0000256" key="7">
    <source>
        <dbReference type="ARBA" id="ARBA00022729"/>
    </source>
</evidence>
<evidence type="ECO:0000256" key="5">
    <source>
        <dbReference type="ARBA" id="ARBA00022452"/>
    </source>
</evidence>
<keyword evidence="10" id="KW-0998">Cell outer membrane</keyword>